<reference evidence="2" key="2">
    <citation type="submission" date="2021-04" db="EMBL/GenBank/DDBJ databases">
        <authorList>
            <person name="Gilroy R."/>
        </authorList>
    </citation>
    <scope>NUCLEOTIDE SEQUENCE</scope>
    <source>
        <strain evidence="2">ChiBcec8-14828</strain>
    </source>
</reference>
<reference evidence="2" key="1">
    <citation type="journal article" date="2021" name="PeerJ">
        <title>Extensive microbial diversity within the chicken gut microbiome revealed by metagenomics and culture.</title>
        <authorList>
            <person name="Gilroy R."/>
            <person name="Ravi A."/>
            <person name="Getino M."/>
            <person name="Pursley I."/>
            <person name="Horton D.L."/>
            <person name="Alikhan N.F."/>
            <person name="Baker D."/>
            <person name="Gharbi K."/>
            <person name="Hall N."/>
            <person name="Watson M."/>
            <person name="Adriaenssens E.M."/>
            <person name="Foster-Nyarko E."/>
            <person name="Jarju S."/>
            <person name="Secka A."/>
            <person name="Antonio M."/>
            <person name="Oren A."/>
            <person name="Chaudhuri R.R."/>
            <person name="La Ragione R."/>
            <person name="Hildebrand F."/>
            <person name="Pallen M.J."/>
        </authorList>
    </citation>
    <scope>NUCLEOTIDE SEQUENCE</scope>
    <source>
        <strain evidence="2">ChiBcec8-14828</strain>
    </source>
</reference>
<feature type="domain" description="HD/PDEase" evidence="1">
    <location>
        <begin position="26"/>
        <end position="155"/>
    </location>
</feature>
<dbReference type="GO" id="GO:0002953">
    <property type="term" value="F:5'-deoxynucleotidase activity"/>
    <property type="evidence" value="ECO:0007669"/>
    <property type="project" value="UniProtKB-EC"/>
</dbReference>
<evidence type="ECO:0000313" key="2">
    <source>
        <dbReference type="EMBL" id="HJB38826.1"/>
    </source>
</evidence>
<sequence length="212" mass="23859">MKLYPFNALLARMKYIARWGLMRSSRTESVSEHTADTAILAHTLCLIANQHYAPLHPVPVRPETVAVAALYHDAGEIMTGDLPTPVKYKNEPLLTAFKELERDAAQTLCTLLPPEFSGEMRGYLTGEHLTPDEKKLLKAADRLSALIKCIDEEQAGNREFSGAKKQQMQALRAMDCPEAEYFMKHMLPCYRWTLDELSAPCAQEYQTGESVL</sequence>
<dbReference type="CDD" id="cd00077">
    <property type="entry name" value="HDc"/>
    <property type="match status" value="1"/>
</dbReference>
<accession>A0A9D2S0J0</accession>
<dbReference type="Gene3D" id="1.10.3210.10">
    <property type="entry name" value="Hypothetical protein af1432"/>
    <property type="match status" value="1"/>
</dbReference>
<evidence type="ECO:0000259" key="1">
    <source>
        <dbReference type="SMART" id="SM00471"/>
    </source>
</evidence>
<dbReference type="SUPFAM" id="SSF109604">
    <property type="entry name" value="HD-domain/PDEase-like"/>
    <property type="match status" value="1"/>
</dbReference>
<proteinExistence type="predicted"/>
<dbReference type="AlphaFoldDB" id="A0A9D2S0J0"/>
<dbReference type="EMBL" id="DWYA01000004">
    <property type="protein sequence ID" value="HJB38826.1"/>
    <property type="molecule type" value="Genomic_DNA"/>
</dbReference>
<dbReference type="Proteomes" id="UP000824209">
    <property type="component" value="Unassembled WGS sequence"/>
</dbReference>
<evidence type="ECO:0000313" key="3">
    <source>
        <dbReference type="Proteomes" id="UP000824209"/>
    </source>
</evidence>
<dbReference type="NCBIfam" id="NF003009">
    <property type="entry name" value="PRK03826.1"/>
    <property type="match status" value="1"/>
</dbReference>
<gene>
    <name evidence="2" type="primary">yfbR</name>
    <name evidence="2" type="ORF">H9943_00325</name>
</gene>
<keyword evidence="2" id="KW-0378">Hydrolase</keyword>
<dbReference type="SMART" id="SM00471">
    <property type="entry name" value="HDc"/>
    <property type="match status" value="1"/>
</dbReference>
<dbReference type="InterPro" id="IPR003607">
    <property type="entry name" value="HD/PDEase_dom"/>
</dbReference>
<dbReference type="EC" id="3.1.3.89" evidence="2"/>
<organism evidence="2 3">
    <name type="scientific">Candidatus Ruthenibacterium avium</name>
    <dbReference type="NCBI Taxonomy" id="2838751"/>
    <lineage>
        <taxon>Bacteria</taxon>
        <taxon>Bacillati</taxon>
        <taxon>Bacillota</taxon>
        <taxon>Clostridia</taxon>
        <taxon>Eubacteriales</taxon>
        <taxon>Oscillospiraceae</taxon>
        <taxon>Ruthenibacterium</taxon>
    </lineage>
</organism>
<comment type="caution">
    <text evidence="2">The sequence shown here is derived from an EMBL/GenBank/DDBJ whole genome shotgun (WGS) entry which is preliminary data.</text>
</comment>
<name>A0A9D2S0J0_9FIRM</name>
<dbReference type="Pfam" id="PF12917">
    <property type="entry name" value="YfbR-like"/>
    <property type="match status" value="1"/>
</dbReference>
<protein>
    <submittedName>
        <fullName evidence="2">5'-deoxynucleotidase</fullName>
        <ecNumber evidence="2">3.1.3.89</ecNumber>
    </submittedName>
</protein>